<dbReference type="RefSeq" id="WP_274493402.1">
    <property type="nucleotide sequence ID" value="NZ_CP118166.1"/>
</dbReference>
<reference evidence="3" key="1">
    <citation type="submission" date="2023-02" db="EMBL/GenBank/DDBJ databases">
        <title>Genome sequence of Hyphococcus flavus.</title>
        <authorList>
            <person name="Rong J.-C."/>
            <person name="Zhao Q."/>
            <person name="Yi M."/>
            <person name="Wu J.-Y."/>
        </authorList>
    </citation>
    <scope>NUCLEOTIDE SEQUENCE</scope>
    <source>
        <strain evidence="3">MCCC 1K03223</strain>
    </source>
</reference>
<dbReference type="InterPro" id="IPR020556">
    <property type="entry name" value="Amidase_CS"/>
</dbReference>
<dbReference type="KEGG" id="hfl:PUV54_16300"/>
<dbReference type="GO" id="GO:0004040">
    <property type="term" value="F:amidase activity"/>
    <property type="evidence" value="ECO:0007669"/>
    <property type="project" value="UniProtKB-EC"/>
</dbReference>
<name>A0AAF0CFK7_9PROT</name>
<dbReference type="PROSITE" id="PS00571">
    <property type="entry name" value="AMIDASES"/>
    <property type="match status" value="1"/>
</dbReference>
<dbReference type="AlphaFoldDB" id="A0AAF0CFK7"/>
<proteinExistence type="inferred from homology"/>
<dbReference type="NCBIfam" id="NF005899">
    <property type="entry name" value="PRK07869.1"/>
    <property type="match status" value="1"/>
</dbReference>
<dbReference type="SUPFAM" id="SSF75304">
    <property type="entry name" value="Amidase signature (AS) enzymes"/>
    <property type="match status" value="1"/>
</dbReference>
<dbReference type="InterPro" id="IPR000120">
    <property type="entry name" value="Amidase"/>
</dbReference>
<gene>
    <name evidence="3" type="ORF">PUV54_16300</name>
</gene>
<sequence length="495" mass="51864">MSLTRRSLIERGAMGASLIAMGAACSRSDQKASNDLAELDGVETAARIKSGELSATEAVDAAIERAKRIDRQINAIVTKTFDKAREEAGNASGPWAGVPTFVKDLDDVTGVRTAFGSRAFPGYKGEEQNPLINAFLGLGVVSLGKSSTPEFGLSATTEPVSSGKTRNPWNTDYSTGGSSGGAAALVASGVVPIAHASDGGGSIRIPASCCGNVGLKVSRGRNPIARPHTVVGPISLSVHGAQTRTVRDTAAVAAALALPESENGLVPLGLVSAPATRRLRIGVTTKGLGGAEPDKQVEDATMRVAELCASLGHQVEPVELPIDENLDQDFGLYWAAFAHSAVKVWEEATGLPRNGLAFEPFTLGLARRFEAEQDKFEDSIKRLQAVEGVMAGVHETYDLILSPVVTAPPPKIGYLGGSLDYDTLIVRLFDYVQYTVLCNITGAPAISLPLSMSQEGLPIGAMFGAALGQEEILLQLAYELEEAAPWAGRRPAVFG</sequence>
<organism evidence="3 4">
    <name type="scientific">Hyphococcus flavus</name>
    <dbReference type="NCBI Taxonomy" id="1866326"/>
    <lineage>
        <taxon>Bacteria</taxon>
        <taxon>Pseudomonadati</taxon>
        <taxon>Pseudomonadota</taxon>
        <taxon>Alphaproteobacteria</taxon>
        <taxon>Parvularculales</taxon>
        <taxon>Parvularculaceae</taxon>
        <taxon>Hyphococcus</taxon>
    </lineage>
</organism>
<dbReference type="InterPro" id="IPR036928">
    <property type="entry name" value="AS_sf"/>
</dbReference>
<dbReference type="Proteomes" id="UP001214043">
    <property type="component" value="Chromosome"/>
</dbReference>
<evidence type="ECO:0000259" key="2">
    <source>
        <dbReference type="Pfam" id="PF01425"/>
    </source>
</evidence>
<dbReference type="PANTHER" id="PTHR11895">
    <property type="entry name" value="TRANSAMIDASE"/>
    <property type="match status" value="1"/>
</dbReference>
<dbReference type="InterPro" id="IPR023631">
    <property type="entry name" value="Amidase_dom"/>
</dbReference>
<dbReference type="PROSITE" id="PS51257">
    <property type="entry name" value="PROKAR_LIPOPROTEIN"/>
    <property type="match status" value="1"/>
</dbReference>
<evidence type="ECO:0000313" key="3">
    <source>
        <dbReference type="EMBL" id="WDI31514.1"/>
    </source>
</evidence>
<accession>A0AAF0CFK7</accession>
<comment type="similarity">
    <text evidence="1">Belongs to the amidase family.</text>
</comment>
<dbReference type="Gene3D" id="3.90.1300.10">
    <property type="entry name" value="Amidase signature (AS) domain"/>
    <property type="match status" value="1"/>
</dbReference>
<keyword evidence="4" id="KW-1185">Reference proteome</keyword>
<evidence type="ECO:0000313" key="4">
    <source>
        <dbReference type="Proteomes" id="UP001214043"/>
    </source>
</evidence>
<dbReference type="Pfam" id="PF01425">
    <property type="entry name" value="Amidase"/>
    <property type="match status" value="1"/>
</dbReference>
<dbReference type="InterPro" id="IPR006311">
    <property type="entry name" value="TAT_signal"/>
</dbReference>
<protein>
    <submittedName>
        <fullName evidence="3">Amidase</fullName>
        <ecNumber evidence="3">3.5.1.4</ecNumber>
    </submittedName>
</protein>
<keyword evidence="3" id="KW-0378">Hydrolase</keyword>
<feature type="domain" description="Amidase" evidence="2">
    <location>
        <begin position="57"/>
        <end position="474"/>
    </location>
</feature>
<dbReference type="EC" id="3.5.1.4" evidence="3"/>
<dbReference type="EMBL" id="CP118166">
    <property type="protein sequence ID" value="WDI31514.1"/>
    <property type="molecule type" value="Genomic_DNA"/>
</dbReference>
<dbReference type="PROSITE" id="PS51318">
    <property type="entry name" value="TAT"/>
    <property type="match status" value="1"/>
</dbReference>
<dbReference type="PANTHER" id="PTHR11895:SF7">
    <property type="entry name" value="GLUTAMYL-TRNA(GLN) AMIDOTRANSFERASE SUBUNIT A, MITOCHONDRIAL"/>
    <property type="match status" value="1"/>
</dbReference>
<evidence type="ECO:0000256" key="1">
    <source>
        <dbReference type="ARBA" id="ARBA00009199"/>
    </source>
</evidence>